<protein>
    <submittedName>
        <fullName evidence="2">Nuclear transport factor 2 family protein</fullName>
    </submittedName>
</protein>
<evidence type="ECO:0000313" key="2">
    <source>
        <dbReference type="EMBL" id="MDJ1370774.1"/>
    </source>
</evidence>
<gene>
    <name evidence="2" type="ORF">C7K25_05250</name>
</gene>
<dbReference type="Gene3D" id="3.10.450.50">
    <property type="match status" value="1"/>
</dbReference>
<feature type="domain" description="SnoaL-like" evidence="1">
    <location>
        <begin position="7"/>
        <end position="133"/>
    </location>
</feature>
<proteinExistence type="predicted"/>
<dbReference type="CDD" id="cd00531">
    <property type="entry name" value="NTF2_like"/>
    <property type="match status" value="1"/>
</dbReference>
<dbReference type="EMBL" id="PXVD01000006">
    <property type="protein sequence ID" value="MDJ1370774.1"/>
    <property type="molecule type" value="Genomic_DNA"/>
</dbReference>
<accession>A0ABT7C6H2</accession>
<dbReference type="InterPro" id="IPR037401">
    <property type="entry name" value="SnoaL-like"/>
</dbReference>
<name>A0ABT7C6H2_9MICO</name>
<dbReference type="Pfam" id="PF13577">
    <property type="entry name" value="SnoaL_4"/>
    <property type="match status" value="1"/>
</dbReference>
<dbReference type="SUPFAM" id="SSF54427">
    <property type="entry name" value="NTF2-like"/>
    <property type="match status" value="1"/>
</dbReference>
<sequence>MPLTTQDLIDRAEILDAINAYSHALDQREWSILDDAFTPDADIVLLERDTHYTPASLQDALSGQNDDTRLSGQHVNGNTRFEIDGDTAHTVTEVLWVTLQTTDDPEKFKHIRAGGIYVDDLVRTENGWRIARRELALKNRVIEYLPYDAADIEKIRYTLGSSWYKNA</sequence>
<dbReference type="RefSeq" id="WP_026936515.1">
    <property type="nucleotide sequence ID" value="NZ_CP028426.1"/>
</dbReference>
<evidence type="ECO:0000259" key="1">
    <source>
        <dbReference type="Pfam" id="PF13577"/>
    </source>
</evidence>
<dbReference type="Proteomes" id="UP001170379">
    <property type="component" value="Unassembled WGS sequence"/>
</dbReference>
<organism evidence="2 3">
    <name type="scientific">Gulosibacter molinativorax</name>
    <dbReference type="NCBI Taxonomy" id="256821"/>
    <lineage>
        <taxon>Bacteria</taxon>
        <taxon>Bacillati</taxon>
        <taxon>Actinomycetota</taxon>
        <taxon>Actinomycetes</taxon>
        <taxon>Micrococcales</taxon>
        <taxon>Microbacteriaceae</taxon>
        <taxon>Gulosibacter</taxon>
    </lineage>
</organism>
<comment type="caution">
    <text evidence="2">The sequence shown here is derived from an EMBL/GenBank/DDBJ whole genome shotgun (WGS) entry which is preliminary data.</text>
</comment>
<keyword evidence="3" id="KW-1185">Reference proteome</keyword>
<reference evidence="2" key="1">
    <citation type="submission" date="2018-03" db="EMBL/GenBank/DDBJ databases">
        <authorList>
            <person name="Nunes O.C."/>
            <person name="Lopes A.R."/>
            <person name="Froufe H."/>
            <person name="Munoz-Merida A."/>
            <person name="Barroso C."/>
            <person name="Egas C."/>
        </authorList>
    </citation>
    <scope>NUCLEOTIDE SEQUENCE</scope>
    <source>
        <strain evidence="2">ON4</strain>
    </source>
</reference>
<reference evidence="2" key="2">
    <citation type="journal article" date="2022" name="Sci. Rep.">
        <title>In silico prediction of the enzymes involved in the degradation of the herbicide molinate by Gulosibacter molinativorax ON4T.</title>
        <authorList>
            <person name="Lopes A.R."/>
            <person name="Bunin E."/>
            <person name="Viana A.T."/>
            <person name="Froufe H."/>
            <person name="Munoz-Merida A."/>
            <person name="Pinho D."/>
            <person name="Figueiredo J."/>
            <person name="Barroso C."/>
            <person name="Vaz-Moreira I."/>
            <person name="Bellanger X."/>
            <person name="Egas C."/>
            <person name="Nunes O.C."/>
        </authorList>
    </citation>
    <scope>NUCLEOTIDE SEQUENCE</scope>
    <source>
        <strain evidence="2">ON4</strain>
    </source>
</reference>
<dbReference type="InterPro" id="IPR032710">
    <property type="entry name" value="NTF2-like_dom_sf"/>
</dbReference>
<evidence type="ECO:0000313" key="3">
    <source>
        <dbReference type="Proteomes" id="UP001170379"/>
    </source>
</evidence>